<dbReference type="Proteomes" id="UP000007797">
    <property type="component" value="Unassembled WGS sequence"/>
</dbReference>
<evidence type="ECO:0000313" key="1">
    <source>
        <dbReference type="EMBL" id="EGG15615.1"/>
    </source>
</evidence>
<keyword evidence="2" id="KW-1185">Reference proteome</keyword>
<dbReference type="EMBL" id="GL883026">
    <property type="protein sequence ID" value="EGG15615.1"/>
    <property type="molecule type" value="Genomic_DNA"/>
</dbReference>
<evidence type="ECO:0000313" key="2">
    <source>
        <dbReference type="Proteomes" id="UP000007797"/>
    </source>
</evidence>
<dbReference type="AlphaFoldDB" id="F4QA96"/>
<name>F4QA96_CACFS</name>
<proteinExistence type="predicted"/>
<accession>F4QA96</accession>
<organism evidence="1 2">
    <name type="scientific">Cavenderia fasciculata</name>
    <name type="common">Slime mold</name>
    <name type="synonym">Dictyostelium fasciculatum</name>
    <dbReference type="NCBI Taxonomy" id="261658"/>
    <lineage>
        <taxon>Eukaryota</taxon>
        <taxon>Amoebozoa</taxon>
        <taxon>Evosea</taxon>
        <taxon>Eumycetozoa</taxon>
        <taxon>Dictyostelia</taxon>
        <taxon>Acytosteliales</taxon>
        <taxon>Cavenderiaceae</taxon>
        <taxon>Cavenderia</taxon>
    </lineage>
</organism>
<dbReference type="KEGG" id="dfa:DFA_10457"/>
<reference evidence="2" key="1">
    <citation type="journal article" date="2011" name="Genome Res.">
        <title>Phylogeny-wide analysis of social amoeba genomes highlights ancient origins for complex intercellular communication.</title>
        <authorList>
            <person name="Heidel A.J."/>
            <person name="Lawal H.M."/>
            <person name="Felder M."/>
            <person name="Schilde C."/>
            <person name="Helps N.R."/>
            <person name="Tunggal B."/>
            <person name="Rivero F."/>
            <person name="John U."/>
            <person name="Schleicher M."/>
            <person name="Eichinger L."/>
            <person name="Platzer M."/>
            <person name="Noegel A.A."/>
            <person name="Schaap P."/>
            <person name="Gloeckner G."/>
        </authorList>
    </citation>
    <scope>NUCLEOTIDE SEQUENCE [LARGE SCALE GENOMIC DNA]</scope>
    <source>
        <strain evidence="2">SH3</strain>
    </source>
</reference>
<dbReference type="RefSeq" id="XP_004354357.1">
    <property type="nucleotide sequence ID" value="XM_004354305.1"/>
</dbReference>
<sequence>MMFYRYMVETLADDSEKTDFIDRWNYDNSIANGVEECLEISLKENGHVIAHNIKFVHPSFVDKLDDYLLDEIGHYSRTNIYDLLRVFVKKQSAEPSDTTCDLESCLILNSVNRCVFSMARICQYTQDDGQYHAKEQFISVMERIIDLFINSFPEHFQQQFRFVMPNRFTLGEILFPTLLVHPRLLAKLYNQRIYGEYEGSHCLLFSAAMPCDITLFRNVYNYFATGIEEYEILRVLSRVIDAGNYQFLAKMMIDVPLNIRYKQLVPGDRQEVIDRVFKIYFQLRLKEKDENLQDCKQFADLFLNIIPSEHQSQILYYSSSLDDVQFDQLWNQFMIGWRLVWLFESRTTSLEYDSQFFANLERIFDKLKSMQLKCFGKIETRISPPPLARRYVGMLKHCLEKYYYQPFSQEHSIVDHYSKLQVESFLKYIYIPR</sequence>
<protein>
    <submittedName>
        <fullName evidence="1">Uncharacterized protein</fullName>
    </submittedName>
</protein>
<gene>
    <name evidence="1" type="ORF">DFA_10457</name>
</gene>
<dbReference type="GeneID" id="14867150"/>